<feature type="transmembrane region" description="Helical" evidence="4">
    <location>
        <begin position="163"/>
        <end position="181"/>
    </location>
</feature>
<feature type="transmembrane region" description="Helical" evidence="4">
    <location>
        <begin position="137"/>
        <end position="157"/>
    </location>
</feature>
<reference evidence="5 6" key="1">
    <citation type="submission" date="2021-01" db="EMBL/GenBank/DDBJ databases">
        <title>Cercospora kikuchii MAFF 305040 whole genome shotgun sequence.</title>
        <authorList>
            <person name="Kashiwa T."/>
            <person name="Suzuki T."/>
        </authorList>
    </citation>
    <scope>NUCLEOTIDE SEQUENCE [LARGE SCALE GENOMIC DNA]</scope>
    <source>
        <strain evidence="5 6">MAFF 305040</strain>
    </source>
</reference>
<evidence type="ECO:0000313" key="6">
    <source>
        <dbReference type="Proteomes" id="UP000825890"/>
    </source>
</evidence>
<evidence type="ECO:0000256" key="2">
    <source>
        <dbReference type="ARBA" id="ARBA00022989"/>
    </source>
</evidence>
<dbReference type="InterPro" id="IPR007274">
    <property type="entry name" value="Cop_transporter"/>
</dbReference>
<keyword evidence="3 4" id="KW-0472">Membrane</keyword>
<name>A0A9P3CR46_9PEZI</name>
<gene>
    <name evidence="5" type="ORF">CKM354_000827800</name>
</gene>
<dbReference type="PANTHER" id="PTHR12483">
    <property type="entry name" value="SOLUTE CARRIER FAMILY 31 COPPER TRANSPORTERS"/>
    <property type="match status" value="1"/>
</dbReference>
<keyword evidence="4" id="KW-0187">Copper transport</keyword>
<dbReference type="PANTHER" id="PTHR12483:SF120">
    <property type="entry name" value="HIGH-AFFINITY COPPER TRANSPORTER CTRA2"/>
    <property type="match status" value="1"/>
</dbReference>
<organism evidence="5 6">
    <name type="scientific">Cercospora kikuchii</name>
    <dbReference type="NCBI Taxonomy" id="84275"/>
    <lineage>
        <taxon>Eukaryota</taxon>
        <taxon>Fungi</taxon>
        <taxon>Dikarya</taxon>
        <taxon>Ascomycota</taxon>
        <taxon>Pezizomycotina</taxon>
        <taxon>Dothideomycetes</taxon>
        <taxon>Dothideomycetidae</taxon>
        <taxon>Mycosphaerellales</taxon>
        <taxon>Mycosphaerellaceae</taxon>
        <taxon>Cercospora</taxon>
    </lineage>
</organism>
<comment type="similarity">
    <text evidence="4">Belongs to the copper transporter (Ctr) (TC 1.A.56) family. SLC31A subfamily.</text>
</comment>
<evidence type="ECO:0000256" key="1">
    <source>
        <dbReference type="ARBA" id="ARBA00022692"/>
    </source>
</evidence>
<dbReference type="GeneID" id="68293853"/>
<keyword evidence="4" id="KW-0406">Ion transport</keyword>
<keyword evidence="2 4" id="KW-1133">Transmembrane helix</keyword>
<protein>
    <recommendedName>
        <fullName evidence="4">Copper transport protein</fullName>
    </recommendedName>
</protein>
<keyword evidence="6" id="KW-1185">Reference proteome</keyword>
<evidence type="ECO:0000256" key="3">
    <source>
        <dbReference type="ARBA" id="ARBA00023136"/>
    </source>
</evidence>
<keyword evidence="1 4" id="KW-0812">Transmembrane</keyword>
<dbReference type="GO" id="GO:0005375">
    <property type="term" value="F:copper ion transmembrane transporter activity"/>
    <property type="evidence" value="ECO:0007669"/>
    <property type="project" value="UniProtKB-UniRule"/>
</dbReference>
<comment type="subcellular location">
    <subcellularLocation>
        <location evidence="4">Membrane</location>
        <topology evidence="4">Multi-pass membrane protein</topology>
    </subcellularLocation>
</comment>
<dbReference type="Pfam" id="PF04145">
    <property type="entry name" value="Ctr"/>
    <property type="match status" value="1"/>
</dbReference>
<evidence type="ECO:0000256" key="4">
    <source>
        <dbReference type="RuleBase" id="RU367022"/>
    </source>
</evidence>
<dbReference type="GO" id="GO:0005886">
    <property type="term" value="C:plasma membrane"/>
    <property type="evidence" value="ECO:0007669"/>
    <property type="project" value="TreeGrafter"/>
</dbReference>
<dbReference type="AlphaFoldDB" id="A0A9P3CR46"/>
<dbReference type="Proteomes" id="UP000825890">
    <property type="component" value="Unassembled WGS sequence"/>
</dbReference>
<sequence>MDMSSMDMSMSGMNMPTATSMDSMATSTATASSSDMSSMHSSMTMDMSHMMMTFFTSTSTGLYSNSWTLASKGQYAGTCIFLIGLAVVFRTLVAIRYRFDILWTRAIRKQDPVTLRKKTDVKPDARPARRPWRINEAAARAFLDTILAGVSYLLMLAVMTMNVGYFLSVLGGVFLGSFVIGGPEITAGH</sequence>
<evidence type="ECO:0000313" key="5">
    <source>
        <dbReference type="EMBL" id="GIZ45095.1"/>
    </source>
</evidence>
<comment type="caution">
    <text evidence="5">The sequence shown here is derived from an EMBL/GenBank/DDBJ whole genome shotgun (WGS) entry which is preliminary data.</text>
</comment>
<proteinExistence type="inferred from homology"/>
<keyword evidence="4" id="KW-0186">Copper</keyword>
<dbReference type="RefSeq" id="XP_044659582.1">
    <property type="nucleotide sequence ID" value="XM_044803647.1"/>
</dbReference>
<keyword evidence="4" id="KW-0813">Transport</keyword>
<dbReference type="OrthoDB" id="73901at2759"/>
<dbReference type="EMBL" id="BOLY01000005">
    <property type="protein sequence ID" value="GIZ45095.1"/>
    <property type="molecule type" value="Genomic_DNA"/>
</dbReference>
<accession>A0A9P3CR46</accession>
<feature type="transmembrane region" description="Helical" evidence="4">
    <location>
        <begin position="80"/>
        <end position="99"/>
    </location>
</feature>